<feature type="region of interest" description="Disordered" evidence="10">
    <location>
        <begin position="1"/>
        <end position="27"/>
    </location>
</feature>
<evidence type="ECO:0000256" key="9">
    <source>
        <dbReference type="ARBA" id="ARBA00034078"/>
    </source>
</evidence>
<dbReference type="EMBL" id="JAGSXH010000149">
    <property type="protein sequence ID" value="MBS2966426.1"/>
    <property type="molecule type" value="Genomic_DNA"/>
</dbReference>
<dbReference type="InterPro" id="IPR006311">
    <property type="entry name" value="TAT_signal"/>
</dbReference>
<dbReference type="GO" id="GO:0051537">
    <property type="term" value="F:2 iron, 2 sulfur cluster binding"/>
    <property type="evidence" value="ECO:0007669"/>
    <property type="project" value="UniProtKB-KW"/>
</dbReference>
<name>A0A8J8BFR5_9ACTN</name>
<evidence type="ECO:0000313" key="13">
    <source>
        <dbReference type="Proteomes" id="UP000677913"/>
    </source>
</evidence>
<evidence type="ECO:0000256" key="10">
    <source>
        <dbReference type="SAM" id="MobiDB-lite"/>
    </source>
</evidence>
<keyword evidence="5" id="KW-0408">Iron</keyword>
<feature type="domain" description="Rieske" evidence="11">
    <location>
        <begin position="93"/>
        <end position="187"/>
    </location>
</feature>
<dbReference type="Gene3D" id="2.102.10.10">
    <property type="entry name" value="Rieske [2Fe-2S] iron-sulphur domain"/>
    <property type="match status" value="1"/>
</dbReference>
<feature type="compositionally biased region" description="Low complexity" evidence="10">
    <location>
        <begin position="51"/>
        <end position="84"/>
    </location>
</feature>
<comment type="function">
    <text evidence="1">Iron-sulfur subunit of the cytochrome bc1 complex, an essential component of the respiratory electron transport chain required for ATP synthesis. The bc1 complex catalyzes the oxidation of menaquinol and the reduction of cytochrome c in the respiratory chain. The bc1 complex operates through a Q-cycle mechanism that couples electron transfer to generation of the proton gradient that drives ATP synthesis.</text>
</comment>
<dbReference type="FunFam" id="2.102.10.10:FF:000016">
    <property type="entry name" value="Nitrite reductase/ring-hydroxylating ferredoxin subunit"/>
    <property type="match status" value="1"/>
</dbReference>
<evidence type="ECO:0000256" key="8">
    <source>
        <dbReference type="ARBA" id="ARBA00029586"/>
    </source>
</evidence>
<keyword evidence="7" id="KW-1015">Disulfide bond</keyword>
<dbReference type="PANTHER" id="PTHR10134">
    <property type="entry name" value="CYTOCHROME B-C1 COMPLEX SUBUNIT RIESKE, MITOCHONDRIAL"/>
    <property type="match status" value="1"/>
</dbReference>
<dbReference type="SUPFAM" id="SSF50022">
    <property type="entry name" value="ISP domain"/>
    <property type="match status" value="1"/>
</dbReference>
<protein>
    <recommendedName>
        <fullName evidence="2">Cytochrome bc1 complex Rieske iron-sulfur subunit</fullName>
    </recommendedName>
    <alternativeName>
        <fullName evidence="8">Cytochrome bc1 reductase complex subunit QcrA</fullName>
    </alternativeName>
</protein>
<accession>A0A8J8BFR5</accession>
<evidence type="ECO:0000256" key="6">
    <source>
        <dbReference type="ARBA" id="ARBA00023014"/>
    </source>
</evidence>
<feature type="region of interest" description="Disordered" evidence="10">
    <location>
        <begin position="51"/>
        <end position="98"/>
    </location>
</feature>
<reference evidence="12" key="1">
    <citation type="submission" date="2021-04" db="EMBL/GenBank/DDBJ databases">
        <title>Genome based classification of Actinospica acidithermotolerans sp. nov., an actinobacterium isolated from an Indonesian hot spring.</title>
        <authorList>
            <person name="Kusuma A.B."/>
            <person name="Putra K.E."/>
            <person name="Nafisah S."/>
            <person name="Loh J."/>
            <person name="Nouioui I."/>
            <person name="Goodfellow M."/>
        </authorList>
    </citation>
    <scope>NUCLEOTIDE SEQUENCE</scope>
    <source>
        <strain evidence="12">DSM 45618</strain>
    </source>
</reference>
<dbReference type="RefSeq" id="WP_211471483.1">
    <property type="nucleotide sequence ID" value="NZ_JAGSXH010000149.1"/>
</dbReference>
<dbReference type="AlphaFoldDB" id="A0A8J8BFR5"/>
<gene>
    <name evidence="12" type="ORF">KGA66_25515</name>
</gene>
<dbReference type="GO" id="GO:0004497">
    <property type="term" value="F:monooxygenase activity"/>
    <property type="evidence" value="ECO:0007669"/>
    <property type="project" value="UniProtKB-ARBA"/>
</dbReference>
<dbReference type="PROSITE" id="PS51318">
    <property type="entry name" value="TAT"/>
    <property type="match status" value="1"/>
</dbReference>
<evidence type="ECO:0000256" key="7">
    <source>
        <dbReference type="ARBA" id="ARBA00023157"/>
    </source>
</evidence>
<evidence type="ECO:0000256" key="3">
    <source>
        <dbReference type="ARBA" id="ARBA00022714"/>
    </source>
</evidence>
<dbReference type="GO" id="GO:0046872">
    <property type="term" value="F:metal ion binding"/>
    <property type="evidence" value="ECO:0007669"/>
    <property type="project" value="UniProtKB-KW"/>
</dbReference>
<dbReference type="Pfam" id="PF00355">
    <property type="entry name" value="Rieske"/>
    <property type="match status" value="1"/>
</dbReference>
<evidence type="ECO:0000256" key="5">
    <source>
        <dbReference type="ARBA" id="ARBA00023004"/>
    </source>
</evidence>
<dbReference type="InterPro" id="IPR036922">
    <property type="entry name" value="Rieske_2Fe-2S_sf"/>
</dbReference>
<keyword evidence="13" id="KW-1185">Reference proteome</keyword>
<keyword evidence="4" id="KW-0479">Metal-binding</keyword>
<keyword evidence="3" id="KW-0001">2Fe-2S</keyword>
<dbReference type="InterPro" id="IPR014349">
    <property type="entry name" value="Rieske_Fe-S_prot"/>
</dbReference>
<dbReference type="InterPro" id="IPR017941">
    <property type="entry name" value="Rieske_2Fe-2S"/>
</dbReference>
<keyword evidence="6" id="KW-0411">Iron-sulfur</keyword>
<organism evidence="12 13">
    <name type="scientific">Actinocrinis puniceicyclus</name>
    <dbReference type="NCBI Taxonomy" id="977794"/>
    <lineage>
        <taxon>Bacteria</taxon>
        <taxon>Bacillati</taxon>
        <taxon>Actinomycetota</taxon>
        <taxon>Actinomycetes</taxon>
        <taxon>Catenulisporales</taxon>
        <taxon>Actinospicaceae</taxon>
        <taxon>Actinocrinis</taxon>
    </lineage>
</organism>
<dbReference type="InterPro" id="IPR005805">
    <property type="entry name" value="Rieske_Fe-S_prot_C"/>
</dbReference>
<dbReference type="PRINTS" id="PR00162">
    <property type="entry name" value="RIESKE"/>
</dbReference>
<comment type="caution">
    <text evidence="12">The sequence shown here is derived from an EMBL/GenBank/DDBJ whole genome shotgun (WGS) entry which is preliminary data.</text>
</comment>
<dbReference type="GO" id="GO:0016705">
    <property type="term" value="F:oxidoreductase activity, acting on paired donors, with incorporation or reduction of molecular oxygen"/>
    <property type="evidence" value="ECO:0007669"/>
    <property type="project" value="UniProtKB-ARBA"/>
</dbReference>
<proteinExistence type="predicted"/>
<comment type="cofactor">
    <cofactor evidence="9">
        <name>[2Fe-2S] cluster</name>
        <dbReference type="ChEBI" id="CHEBI:190135"/>
    </cofactor>
</comment>
<evidence type="ECO:0000256" key="2">
    <source>
        <dbReference type="ARBA" id="ARBA00015816"/>
    </source>
</evidence>
<sequence length="188" mass="17782">MALETTEQPTAAQAAEQTAEQTETCCGSSRRALLRTAGAGAAAATVGLTAAACGSSSGGSSNANPGDAAGAGTSPAATSSDSGSSGSGSGSVGSALAQTSDVPVDGGKIVNSDGGIVITQPAAGTYKAFTAVCTHQGCTVGSVSDNQIVCPCHGSVFSAKDGSVVQGPAQAPLAAMNIKVSGGQIFLA</sequence>
<evidence type="ECO:0000259" key="11">
    <source>
        <dbReference type="PROSITE" id="PS51296"/>
    </source>
</evidence>
<evidence type="ECO:0000313" key="12">
    <source>
        <dbReference type="EMBL" id="MBS2966426.1"/>
    </source>
</evidence>
<evidence type="ECO:0000256" key="1">
    <source>
        <dbReference type="ARBA" id="ARBA00002494"/>
    </source>
</evidence>
<dbReference type="CDD" id="cd03467">
    <property type="entry name" value="Rieske"/>
    <property type="match status" value="1"/>
</dbReference>
<evidence type="ECO:0000256" key="4">
    <source>
        <dbReference type="ARBA" id="ARBA00022723"/>
    </source>
</evidence>
<dbReference type="GO" id="GO:0016020">
    <property type="term" value="C:membrane"/>
    <property type="evidence" value="ECO:0007669"/>
    <property type="project" value="InterPro"/>
</dbReference>
<dbReference type="PROSITE" id="PS51296">
    <property type="entry name" value="RIESKE"/>
    <property type="match status" value="1"/>
</dbReference>
<dbReference type="Proteomes" id="UP000677913">
    <property type="component" value="Unassembled WGS sequence"/>
</dbReference>